<name>A0AAE3K8X8_9EURY</name>
<dbReference type="Pfam" id="PF18545">
    <property type="entry name" value="HalOD1"/>
    <property type="match status" value="1"/>
</dbReference>
<sequence length="116" mass="12349">MDGIVSKVGVEAIEDHQETGAVRSQFDLEKTPASMAVSATLAEVMAVDSVELDPLYSAVDPDALDALVRVRNGTIGDINVSFTHADHAITVSSYGVVTISQGHEHADQYETGEDDF</sequence>
<protein>
    <recommendedName>
        <fullName evidence="1">Halobacterial output domain-containing protein</fullName>
    </recommendedName>
</protein>
<feature type="domain" description="Halobacterial output" evidence="1">
    <location>
        <begin position="30"/>
        <end position="100"/>
    </location>
</feature>
<dbReference type="InterPro" id="IPR040624">
    <property type="entry name" value="HalOD1"/>
</dbReference>
<proteinExistence type="predicted"/>
<reference evidence="2" key="2">
    <citation type="submission" date="2022-02" db="EMBL/GenBank/DDBJ databases">
        <authorList>
            <person name="Elcheninov A.G."/>
            <person name="Sorokin D.Y."/>
            <person name="Kublanov I.V."/>
        </authorList>
    </citation>
    <scope>NUCLEOTIDE SEQUENCE</scope>
    <source>
        <strain evidence="2">AArc-St2</strain>
    </source>
</reference>
<dbReference type="Proteomes" id="UP001203207">
    <property type="component" value="Unassembled WGS sequence"/>
</dbReference>
<evidence type="ECO:0000259" key="1">
    <source>
        <dbReference type="Pfam" id="PF18545"/>
    </source>
</evidence>
<comment type="caution">
    <text evidence="2">The sequence shown here is derived from an EMBL/GenBank/DDBJ whole genome shotgun (WGS) entry which is preliminary data.</text>
</comment>
<keyword evidence="3" id="KW-1185">Reference proteome</keyword>
<organism evidence="2 3">
    <name type="scientific">Natronocalculus amylovorans</name>
    <dbReference type="NCBI Taxonomy" id="2917812"/>
    <lineage>
        <taxon>Archaea</taxon>
        <taxon>Methanobacteriati</taxon>
        <taxon>Methanobacteriota</taxon>
        <taxon>Stenosarchaea group</taxon>
        <taxon>Halobacteria</taxon>
        <taxon>Halobacteriales</taxon>
        <taxon>Haloferacaceae</taxon>
        <taxon>Natronocalculus</taxon>
    </lineage>
</organism>
<dbReference type="AlphaFoldDB" id="A0AAE3K8X8"/>
<accession>A0AAE3K8X8</accession>
<gene>
    <name evidence="2" type="ORF">AArcSt2_11125</name>
</gene>
<evidence type="ECO:0000313" key="2">
    <source>
        <dbReference type="EMBL" id="MCL9817496.1"/>
    </source>
</evidence>
<dbReference type="EMBL" id="JAKRVX010000004">
    <property type="protein sequence ID" value="MCL9817496.1"/>
    <property type="molecule type" value="Genomic_DNA"/>
</dbReference>
<dbReference type="RefSeq" id="WP_250584656.1">
    <property type="nucleotide sequence ID" value="NZ_JAKRVX010000004.1"/>
</dbReference>
<evidence type="ECO:0000313" key="3">
    <source>
        <dbReference type="Proteomes" id="UP001203207"/>
    </source>
</evidence>
<reference evidence="2" key="1">
    <citation type="journal article" date="2022" name="Syst. Appl. Microbiol.">
        <title>Natronocalculus amylovorans gen. nov., sp. nov., and Natranaeroarchaeum aerophilus sp. nov., dominant culturable amylolytic natronoarchaea from hypersaline soda lakes in southwestern Siberia.</title>
        <authorList>
            <person name="Sorokin D.Y."/>
            <person name="Elcheninov A.G."/>
            <person name="Khizhniak T.V."/>
            <person name="Koenen M."/>
            <person name="Bale N.J."/>
            <person name="Damste J.S.S."/>
            <person name="Kublanov I.V."/>
        </authorList>
    </citation>
    <scope>NUCLEOTIDE SEQUENCE</scope>
    <source>
        <strain evidence="2">AArc-St2</strain>
    </source>
</reference>